<evidence type="ECO:0000256" key="1">
    <source>
        <dbReference type="ARBA" id="ARBA00022741"/>
    </source>
</evidence>
<evidence type="ECO:0000313" key="6">
    <source>
        <dbReference type="EMBL" id="MBW0503511.1"/>
    </source>
</evidence>
<organism evidence="6 7">
    <name type="scientific">Austropuccinia psidii MF-1</name>
    <dbReference type="NCBI Taxonomy" id="1389203"/>
    <lineage>
        <taxon>Eukaryota</taxon>
        <taxon>Fungi</taxon>
        <taxon>Dikarya</taxon>
        <taxon>Basidiomycota</taxon>
        <taxon>Pucciniomycotina</taxon>
        <taxon>Pucciniomycetes</taxon>
        <taxon>Pucciniales</taxon>
        <taxon>Sphaerophragmiaceae</taxon>
        <taxon>Austropuccinia</taxon>
    </lineage>
</organism>
<reference evidence="6" key="1">
    <citation type="submission" date="2021-03" db="EMBL/GenBank/DDBJ databases">
        <title>Draft genome sequence of rust myrtle Austropuccinia psidii MF-1, a brazilian biotype.</title>
        <authorList>
            <person name="Quecine M.C."/>
            <person name="Pachon D.M.R."/>
            <person name="Bonatelli M.L."/>
            <person name="Correr F.H."/>
            <person name="Franceschini L.M."/>
            <person name="Leite T.F."/>
            <person name="Margarido G.R.A."/>
            <person name="Almeida C.A."/>
            <person name="Ferrarezi J.A."/>
            <person name="Labate C.A."/>
        </authorList>
    </citation>
    <scope>NUCLEOTIDE SEQUENCE</scope>
    <source>
        <strain evidence="6">MF-1</strain>
    </source>
</reference>
<dbReference type="PANTHER" id="PTHR45626">
    <property type="entry name" value="TRANSCRIPTION TERMINATION FACTOR 2-RELATED"/>
    <property type="match status" value="1"/>
</dbReference>
<dbReference type="Gene3D" id="3.40.50.10810">
    <property type="entry name" value="Tandem AAA-ATPase domain"/>
    <property type="match status" value="1"/>
</dbReference>
<dbReference type="InterPro" id="IPR038718">
    <property type="entry name" value="SNF2-like_sf"/>
</dbReference>
<keyword evidence="2" id="KW-0378">Hydrolase</keyword>
<dbReference type="InterPro" id="IPR050628">
    <property type="entry name" value="SNF2_RAD54_helicase_TF"/>
</dbReference>
<keyword evidence="7" id="KW-1185">Reference proteome</keyword>
<evidence type="ECO:0000259" key="5">
    <source>
        <dbReference type="Pfam" id="PF00176"/>
    </source>
</evidence>
<dbReference type="InterPro" id="IPR027417">
    <property type="entry name" value="P-loop_NTPase"/>
</dbReference>
<evidence type="ECO:0000313" key="7">
    <source>
        <dbReference type="Proteomes" id="UP000765509"/>
    </source>
</evidence>
<dbReference type="GO" id="GO:0005524">
    <property type="term" value="F:ATP binding"/>
    <property type="evidence" value="ECO:0007669"/>
    <property type="project" value="UniProtKB-KW"/>
</dbReference>
<dbReference type="OrthoDB" id="448448at2759"/>
<evidence type="ECO:0000256" key="4">
    <source>
        <dbReference type="SAM" id="MobiDB-lite"/>
    </source>
</evidence>
<sequence length="183" mass="20845">MSTFYSHVSHFNINANLISFFPFIDFQEKTDTITQWIRPSHDDPTPFHDSNPPPPSSRNRTSFFMYIITNKVDSSFEYLSTNNPLGILVMDDMRLGIILQAIALIGISKERLIKNPQCSMPTIIIYPPFLITNWNSEISKHAQAGALQAKIYHGSTFPSLSKPNILQCDILITSYNTITQEFK</sequence>
<dbReference type="Pfam" id="PF00176">
    <property type="entry name" value="SNF2-rel_dom"/>
    <property type="match status" value="1"/>
</dbReference>
<dbReference type="EMBL" id="AVOT02017435">
    <property type="protein sequence ID" value="MBW0503511.1"/>
    <property type="molecule type" value="Genomic_DNA"/>
</dbReference>
<evidence type="ECO:0000256" key="3">
    <source>
        <dbReference type="ARBA" id="ARBA00022840"/>
    </source>
</evidence>
<dbReference type="GO" id="GO:0016787">
    <property type="term" value="F:hydrolase activity"/>
    <property type="evidence" value="ECO:0007669"/>
    <property type="project" value="UniProtKB-KW"/>
</dbReference>
<dbReference type="AlphaFoldDB" id="A0A9Q3DN35"/>
<gene>
    <name evidence="6" type="ORF">O181_043226</name>
</gene>
<comment type="caution">
    <text evidence="6">The sequence shown here is derived from an EMBL/GenBank/DDBJ whole genome shotgun (WGS) entry which is preliminary data.</text>
</comment>
<keyword evidence="1" id="KW-0547">Nucleotide-binding</keyword>
<name>A0A9Q3DN35_9BASI</name>
<proteinExistence type="predicted"/>
<keyword evidence="3" id="KW-0067">ATP-binding</keyword>
<dbReference type="GO" id="GO:0005634">
    <property type="term" value="C:nucleus"/>
    <property type="evidence" value="ECO:0007669"/>
    <property type="project" value="TreeGrafter"/>
</dbReference>
<dbReference type="PANTHER" id="PTHR45626:SF22">
    <property type="entry name" value="DNA REPAIR PROTEIN RAD5"/>
    <property type="match status" value="1"/>
</dbReference>
<feature type="region of interest" description="Disordered" evidence="4">
    <location>
        <begin position="37"/>
        <end position="58"/>
    </location>
</feature>
<dbReference type="SUPFAM" id="SSF52540">
    <property type="entry name" value="P-loop containing nucleoside triphosphate hydrolases"/>
    <property type="match status" value="1"/>
</dbReference>
<protein>
    <recommendedName>
        <fullName evidence="5">SNF2 N-terminal domain-containing protein</fullName>
    </recommendedName>
</protein>
<dbReference type="GO" id="GO:0008094">
    <property type="term" value="F:ATP-dependent activity, acting on DNA"/>
    <property type="evidence" value="ECO:0007669"/>
    <property type="project" value="TreeGrafter"/>
</dbReference>
<accession>A0A9Q3DN35</accession>
<dbReference type="Proteomes" id="UP000765509">
    <property type="component" value="Unassembled WGS sequence"/>
</dbReference>
<dbReference type="InterPro" id="IPR000330">
    <property type="entry name" value="SNF2_N"/>
</dbReference>
<feature type="domain" description="SNF2 N-terminal" evidence="5">
    <location>
        <begin position="82"/>
        <end position="180"/>
    </location>
</feature>
<dbReference type="GO" id="GO:0006281">
    <property type="term" value="P:DNA repair"/>
    <property type="evidence" value="ECO:0007669"/>
    <property type="project" value="TreeGrafter"/>
</dbReference>
<evidence type="ECO:0000256" key="2">
    <source>
        <dbReference type="ARBA" id="ARBA00022801"/>
    </source>
</evidence>